<dbReference type="AlphaFoldDB" id="A0A1C4ZZZ6"/>
<dbReference type="InterPro" id="IPR003439">
    <property type="entry name" value="ABC_transporter-like_ATP-bd"/>
</dbReference>
<evidence type="ECO:0000256" key="4">
    <source>
        <dbReference type="ARBA" id="ARBA00022840"/>
    </source>
</evidence>
<organism evidence="7 8">
    <name type="scientific">Micromonospora echinospora</name>
    <name type="common">Micromonospora purpurea</name>
    <dbReference type="NCBI Taxonomy" id="1877"/>
    <lineage>
        <taxon>Bacteria</taxon>
        <taxon>Bacillati</taxon>
        <taxon>Actinomycetota</taxon>
        <taxon>Actinomycetes</taxon>
        <taxon>Micromonosporales</taxon>
        <taxon>Micromonosporaceae</taxon>
        <taxon>Micromonospora</taxon>
    </lineage>
</organism>
<dbReference type="InParanoid" id="A0A1C4ZZZ6"/>
<dbReference type="InterPro" id="IPR027417">
    <property type="entry name" value="P-loop_NTPase"/>
</dbReference>
<dbReference type="GO" id="GO:0016887">
    <property type="term" value="F:ATP hydrolysis activity"/>
    <property type="evidence" value="ECO:0007669"/>
    <property type="project" value="InterPro"/>
</dbReference>
<reference evidence="8" key="1">
    <citation type="submission" date="2016-06" db="EMBL/GenBank/DDBJ databases">
        <authorList>
            <person name="Varghese N."/>
            <person name="Submissions Spin"/>
        </authorList>
    </citation>
    <scope>NUCLEOTIDE SEQUENCE [LARGE SCALE GENOMIC DNA]</scope>
    <source>
        <strain evidence="8">DSM 43816</strain>
    </source>
</reference>
<evidence type="ECO:0000256" key="2">
    <source>
        <dbReference type="ARBA" id="ARBA00022448"/>
    </source>
</evidence>
<name>A0A1C4ZZZ6_MICEC</name>
<proteinExistence type="inferred from homology"/>
<evidence type="ECO:0000256" key="3">
    <source>
        <dbReference type="ARBA" id="ARBA00022741"/>
    </source>
</evidence>
<keyword evidence="2" id="KW-0813">Transport</keyword>
<evidence type="ECO:0000259" key="6">
    <source>
        <dbReference type="PROSITE" id="PS50893"/>
    </source>
</evidence>
<protein>
    <submittedName>
        <fullName evidence="7">Zinc/manganese transport system ATP-binding protein</fullName>
    </submittedName>
</protein>
<dbReference type="NCBIfam" id="NF040873">
    <property type="entry name" value="AztA"/>
    <property type="match status" value="1"/>
</dbReference>
<dbReference type="SMART" id="SM00382">
    <property type="entry name" value="AAA"/>
    <property type="match status" value="1"/>
</dbReference>
<evidence type="ECO:0000313" key="8">
    <source>
        <dbReference type="Proteomes" id="UP000198253"/>
    </source>
</evidence>
<dbReference type="PANTHER" id="PTHR42734:SF5">
    <property type="entry name" value="IRON TRANSPORT SYSTEM ATP-BINDING PROTEIN HI_0361-RELATED"/>
    <property type="match status" value="1"/>
</dbReference>
<dbReference type="PROSITE" id="PS50893">
    <property type="entry name" value="ABC_TRANSPORTER_2"/>
    <property type="match status" value="1"/>
</dbReference>
<dbReference type="PANTHER" id="PTHR42734">
    <property type="entry name" value="METAL TRANSPORT SYSTEM ATP-BINDING PROTEIN TM_0124-RELATED"/>
    <property type="match status" value="1"/>
</dbReference>
<dbReference type="GO" id="GO:0005524">
    <property type="term" value="F:ATP binding"/>
    <property type="evidence" value="ECO:0007669"/>
    <property type="project" value="UniProtKB-KW"/>
</dbReference>
<dbReference type="OrthoDB" id="5296765at2"/>
<evidence type="ECO:0000256" key="1">
    <source>
        <dbReference type="ARBA" id="ARBA00005417"/>
    </source>
</evidence>
<dbReference type="EMBL" id="LT607413">
    <property type="protein sequence ID" value="SCF38479.1"/>
    <property type="molecule type" value="Genomic_DNA"/>
</dbReference>
<keyword evidence="4 7" id="KW-0067">ATP-binding</keyword>
<dbReference type="Gene3D" id="3.40.50.300">
    <property type="entry name" value="P-loop containing nucleotide triphosphate hydrolases"/>
    <property type="match status" value="1"/>
</dbReference>
<dbReference type="InterPro" id="IPR003593">
    <property type="entry name" value="AAA+_ATPase"/>
</dbReference>
<comment type="similarity">
    <text evidence="1">Belongs to the ABC transporter superfamily.</text>
</comment>
<dbReference type="Pfam" id="PF00005">
    <property type="entry name" value="ABC_tran"/>
    <property type="match status" value="1"/>
</dbReference>
<evidence type="ECO:0000313" key="7">
    <source>
        <dbReference type="EMBL" id="SCF38479.1"/>
    </source>
</evidence>
<gene>
    <name evidence="7" type="ORF">GA0070618_6045</name>
</gene>
<dbReference type="InterPro" id="IPR050153">
    <property type="entry name" value="Metal_Ion_Import_ABC"/>
</dbReference>
<accession>A0A1C4ZZZ6</accession>
<dbReference type="InterPro" id="IPR047748">
    <property type="entry name" value="AztA-like"/>
</dbReference>
<dbReference type="Proteomes" id="UP000198253">
    <property type="component" value="Chromosome I"/>
</dbReference>
<evidence type="ECO:0000256" key="5">
    <source>
        <dbReference type="SAM" id="MobiDB-lite"/>
    </source>
</evidence>
<dbReference type="SUPFAM" id="SSF52540">
    <property type="entry name" value="P-loop containing nucleoside triphosphate hydrolases"/>
    <property type="match status" value="1"/>
</dbReference>
<feature type="region of interest" description="Disordered" evidence="5">
    <location>
        <begin position="211"/>
        <end position="238"/>
    </location>
</feature>
<sequence>MSLDVLAAEHVGFRYAGIPVLHDVNLRVESGSMLALTGANGSGKSTLLHLLAGVEEPTEGSVRRRPGARLALLPQRTSDIDALPLTVAECVQIGRFTLRRRLSRDDRASVARIMQRLDIAHLARRRLRELSGGQRQRTLVAQALVQDADIYVLDEPTAALDTRNRQHVHELLAERVLTGAAVVIASHDPAEAALAERTVRLEAATPNAVATLSVDTDERRAESSTPSSAGAGVQDLRA</sequence>
<keyword evidence="3" id="KW-0547">Nucleotide-binding</keyword>
<keyword evidence="8" id="KW-1185">Reference proteome</keyword>
<feature type="domain" description="ABC transporter" evidence="6">
    <location>
        <begin position="6"/>
        <end position="231"/>
    </location>
</feature>